<evidence type="ECO:0000313" key="3">
    <source>
        <dbReference type="Proteomes" id="UP000295604"/>
    </source>
</evidence>
<keyword evidence="3" id="KW-1185">Reference proteome</keyword>
<comment type="caution">
    <text evidence="2">The sequence shown here is derived from an EMBL/GenBank/DDBJ whole genome shotgun (WGS) entry which is preliminary data.</text>
</comment>
<keyword evidence="1" id="KW-0812">Transmembrane</keyword>
<dbReference type="Proteomes" id="UP000295604">
    <property type="component" value="Unassembled WGS sequence"/>
</dbReference>
<evidence type="ECO:0000256" key="1">
    <source>
        <dbReference type="SAM" id="Phobius"/>
    </source>
</evidence>
<proteinExistence type="predicted"/>
<organism evidence="2 3">
    <name type="scientific">Colletotrichum sidae</name>
    <dbReference type="NCBI Taxonomy" id="1347389"/>
    <lineage>
        <taxon>Eukaryota</taxon>
        <taxon>Fungi</taxon>
        <taxon>Dikarya</taxon>
        <taxon>Ascomycota</taxon>
        <taxon>Pezizomycotina</taxon>
        <taxon>Sordariomycetes</taxon>
        <taxon>Hypocreomycetidae</taxon>
        <taxon>Glomerellales</taxon>
        <taxon>Glomerellaceae</taxon>
        <taxon>Colletotrichum</taxon>
        <taxon>Colletotrichum orbiculare species complex</taxon>
    </lineage>
</organism>
<dbReference type="AlphaFoldDB" id="A0A4R8S8T4"/>
<evidence type="ECO:0000313" key="2">
    <source>
        <dbReference type="EMBL" id="TDZ89679.1"/>
    </source>
</evidence>
<reference evidence="2 3" key="1">
    <citation type="submission" date="2018-11" db="EMBL/GenBank/DDBJ databases">
        <title>Genome sequence and assembly of Colletotrichum sidae.</title>
        <authorList>
            <person name="Gan P."/>
            <person name="Shirasu K."/>
        </authorList>
    </citation>
    <scope>NUCLEOTIDE SEQUENCE [LARGE SCALE GENOMIC DNA]</scope>
    <source>
        <strain evidence="2 3">CBS 518.97</strain>
    </source>
</reference>
<dbReference type="EMBL" id="QAPF01001799">
    <property type="protein sequence ID" value="TDZ89679.1"/>
    <property type="molecule type" value="Genomic_DNA"/>
</dbReference>
<keyword evidence="1" id="KW-0472">Membrane</keyword>
<protein>
    <submittedName>
        <fullName evidence="2">Uncharacterized protein</fullName>
    </submittedName>
</protein>
<name>A0A4R8S8T4_9PEZI</name>
<accession>A0A4R8S8T4</accession>
<gene>
    <name evidence="2" type="ORF">C8034_v003646</name>
</gene>
<keyword evidence="1" id="KW-1133">Transmembrane helix</keyword>
<sequence>MNNYEDYSYFYRGLNKLILYKSNLTILFSLFKIVIIKLDFLILLIDEIIKA</sequence>
<feature type="transmembrane region" description="Helical" evidence="1">
    <location>
        <begin position="24"/>
        <end position="45"/>
    </location>
</feature>